<dbReference type="InterPro" id="IPR023115">
    <property type="entry name" value="TIF_IF2_dom3"/>
</dbReference>
<dbReference type="FunFam" id="3.40.50.300:FF:000019">
    <property type="entry name" value="Translation initiation factor IF-2"/>
    <property type="match status" value="1"/>
</dbReference>
<dbReference type="PROSITE" id="PS51722">
    <property type="entry name" value="G_TR_2"/>
    <property type="match status" value="1"/>
</dbReference>
<dbReference type="HAMAP" id="MF_00100_B">
    <property type="entry name" value="IF_2_B"/>
    <property type="match status" value="1"/>
</dbReference>
<dbReference type="InterPro" id="IPR044145">
    <property type="entry name" value="IF2_II"/>
</dbReference>
<dbReference type="Pfam" id="PF00009">
    <property type="entry name" value="GTP_EFTU"/>
    <property type="match status" value="1"/>
</dbReference>
<dbReference type="PANTHER" id="PTHR43381">
    <property type="entry name" value="TRANSLATION INITIATION FACTOR IF-2-RELATED"/>
    <property type="match status" value="1"/>
</dbReference>
<gene>
    <name evidence="7" type="primary">infB</name>
    <name evidence="10" type="ORF">A3F54_03575</name>
</gene>
<feature type="binding site" evidence="7">
    <location>
        <begin position="218"/>
        <end position="222"/>
    </location>
    <ligand>
        <name>GTP</name>
        <dbReference type="ChEBI" id="CHEBI:37565"/>
    </ligand>
</feature>
<feature type="binding site" evidence="7">
    <location>
        <begin position="172"/>
        <end position="179"/>
    </location>
    <ligand>
        <name>GTP</name>
        <dbReference type="ChEBI" id="CHEBI:37565"/>
    </ligand>
</feature>
<dbReference type="InterPro" id="IPR006847">
    <property type="entry name" value="IF2_N"/>
</dbReference>
<keyword evidence="4 7" id="KW-0547">Nucleotide-binding</keyword>
<dbReference type="GO" id="GO:0005525">
    <property type="term" value="F:GTP binding"/>
    <property type="evidence" value="ECO:0007669"/>
    <property type="project" value="UniProtKB-KW"/>
</dbReference>
<dbReference type="InterPro" id="IPR000795">
    <property type="entry name" value="T_Tr_GTP-bd_dom"/>
</dbReference>
<dbReference type="InterPro" id="IPR000178">
    <property type="entry name" value="TF_IF2_bacterial-like"/>
</dbReference>
<dbReference type="Gene3D" id="2.40.30.10">
    <property type="entry name" value="Translation factors"/>
    <property type="match status" value="2"/>
</dbReference>
<dbReference type="GO" id="GO:0003924">
    <property type="term" value="F:GTPase activity"/>
    <property type="evidence" value="ECO:0007669"/>
    <property type="project" value="UniProtKB-UniRule"/>
</dbReference>
<dbReference type="AlphaFoldDB" id="A0A1G2B183"/>
<evidence type="ECO:0000313" key="10">
    <source>
        <dbReference type="EMBL" id="OGY81977.1"/>
    </source>
</evidence>
<keyword evidence="3 7" id="KW-0396">Initiation factor</keyword>
<dbReference type="SUPFAM" id="SSF52156">
    <property type="entry name" value="Initiation factor IF2/eIF5b, domain 3"/>
    <property type="match status" value="1"/>
</dbReference>
<dbReference type="InterPro" id="IPR036925">
    <property type="entry name" value="TIF_IF2_dom3_sf"/>
</dbReference>
<reference evidence="10 11" key="1">
    <citation type="journal article" date="2016" name="Nat. Commun.">
        <title>Thousands of microbial genomes shed light on interconnected biogeochemical processes in an aquifer system.</title>
        <authorList>
            <person name="Anantharaman K."/>
            <person name="Brown C.T."/>
            <person name="Hug L.A."/>
            <person name="Sharon I."/>
            <person name="Castelle C.J."/>
            <person name="Probst A.J."/>
            <person name="Thomas B.C."/>
            <person name="Singh A."/>
            <person name="Wilkins M.J."/>
            <person name="Karaoz U."/>
            <person name="Brodie E.L."/>
            <person name="Williams K.H."/>
            <person name="Hubbard S.S."/>
            <person name="Banfield J.F."/>
        </authorList>
    </citation>
    <scope>NUCLEOTIDE SEQUENCE [LARGE SCALE GENOMIC DNA]</scope>
</reference>
<dbReference type="FunFam" id="3.40.50.10050:FF:000001">
    <property type="entry name" value="Translation initiation factor IF-2"/>
    <property type="match status" value="1"/>
</dbReference>
<dbReference type="SUPFAM" id="SSF52540">
    <property type="entry name" value="P-loop containing nucleoside triphosphate hydrolases"/>
    <property type="match status" value="1"/>
</dbReference>
<dbReference type="Gene3D" id="3.40.50.10050">
    <property type="entry name" value="Translation initiation factor IF- 2, domain 3"/>
    <property type="match status" value="1"/>
</dbReference>
<feature type="binding site" evidence="7">
    <location>
        <begin position="272"/>
        <end position="275"/>
    </location>
    <ligand>
        <name>GTP</name>
        <dbReference type="ChEBI" id="CHEBI:37565"/>
    </ligand>
</feature>
<dbReference type="NCBIfam" id="TIGR00487">
    <property type="entry name" value="IF-2"/>
    <property type="match status" value="1"/>
</dbReference>
<dbReference type="InterPro" id="IPR027417">
    <property type="entry name" value="P-loop_NTPase"/>
</dbReference>
<evidence type="ECO:0000256" key="4">
    <source>
        <dbReference type="ARBA" id="ARBA00022741"/>
    </source>
</evidence>
<dbReference type="FunFam" id="2.40.30.10:FF:000008">
    <property type="entry name" value="Translation initiation factor IF-2"/>
    <property type="match status" value="1"/>
</dbReference>
<evidence type="ECO:0000256" key="2">
    <source>
        <dbReference type="ARBA" id="ARBA00020675"/>
    </source>
</evidence>
<name>A0A1G2B183_9BACT</name>
<sequence>MNVTELIRRLKMTKEEFFPLVQGLGFDIGSRAIKVNDQVAQKIVTAINRQRKAAKKQSLFGPEKVEAKVIDEDAKIIDIPDNLTVKSFSEKLERPVTDVIAVLMKNGIMATINENLDFDTATIIAEDLGYRTQRGGKTEKGDTDAEKLLATLLNDEDSSKKKDRAPVVVVMGHVDHGKTKLLDTIRKTQVMDSEAGGITQHIGAYQAEHNGRKITFIDTPGHEAFSAMRSRGARVADLAILVIAADDGIKPQTEEVIALMEKAKLPFIVAINKIDKPDADIERVKKQLSDLNLIPEDWGGKTIIAPVSAKQAKGIDNLLEMLLLVADIEKEQIQADPKRLAVGTIIESHVDKGKGPVATVLVQSGTLRIGDVVLVGNVVGKIKALTDWNAKALREAPPSTPAQILGLKGVPVVGDILQVSDDKKAMKKRLKDYHRFSHSATVSETETSSKKELRVLLRADTLGSSEAIAESLEKIQHAEVSVKVMNQRLGNITEKDIVQAEAAGAVIYGFHVGLTPGAEQTSHTSQVEIKRYSIIYELLDDAKERLEKLLDPEIVFSQIGKMKLLALFRSATHFQIVGGKVVDGAISNNAPVKVYRDGKQVGEGLITELQSEKKRIAKVEKGAECGIKFETSTPLQVGDELIAFSKENKSRTLKV</sequence>
<dbReference type="InterPro" id="IPR015760">
    <property type="entry name" value="TIF_IF2"/>
</dbReference>
<dbReference type="Pfam" id="PF22042">
    <property type="entry name" value="EF-G_D2"/>
    <property type="match status" value="1"/>
</dbReference>
<dbReference type="CDD" id="cd01887">
    <property type="entry name" value="IF2_eIF5B"/>
    <property type="match status" value="1"/>
</dbReference>
<dbReference type="Gene3D" id="3.40.50.300">
    <property type="entry name" value="P-loop containing nucleotide triphosphate hydrolases"/>
    <property type="match status" value="1"/>
</dbReference>
<dbReference type="InterPro" id="IPR005225">
    <property type="entry name" value="Small_GTP-bd"/>
</dbReference>
<keyword evidence="5 7" id="KW-0648">Protein biosynthesis</keyword>
<dbReference type="InterPro" id="IPR009000">
    <property type="entry name" value="Transl_B-barrel_sf"/>
</dbReference>
<comment type="similarity">
    <text evidence="1 7 8">Belongs to the TRAFAC class translation factor GTPase superfamily. Classic translation factor GTPase family. IF-2 subfamily.</text>
</comment>
<dbReference type="Pfam" id="PF11987">
    <property type="entry name" value="IF-2"/>
    <property type="match status" value="1"/>
</dbReference>
<protein>
    <recommendedName>
        <fullName evidence="2 7">Translation initiation factor IF-2</fullName>
    </recommendedName>
</protein>
<dbReference type="InterPro" id="IPR053905">
    <property type="entry name" value="EF-G-like_DII"/>
</dbReference>
<accession>A0A1G2B183</accession>
<evidence type="ECO:0000256" key="8">
    <source>
        <dbReference type="RuleBase" id="RU000644"/>
    </source>
</evidence>
<evidence type="ECO:0000256" key="1">
    <source>
        <dbReference type="ARBA" id="ARBA00007733"/>
    </source>
</evidence>
<organism evidence="10 11">
    <name type="scientific">Candidatus Kerfeldbacteria bacterium RIFCSPHIGHO2_12_FULL_48_17</name>
    <dbReference type="NCBI Taxonomy" id="1798542"/>
    <lineage>
        <taxon>Bacteria</taxon>
        <taxon>Candidatus Kerfeldiibacteriota</taxon>
    </lineage>
</organism>
<evidence type="ECO:0000256" key="7">
    <source>
        <dbReference type="HAMAP-Rule" id="MF_00100"/>
    </source>
</evidence>
<keyword evidence="7" id="KW-0963">Cytoplasm</keyword>
<comment type="function">
    <text evidence="7 8">One of the essential components for the initiation of protein synthesis. Protects formylmethionyl-tRNA from spontaneous hydrolysis and promotes its binding to the 30S ribosomal subunits. Also involved in the hydrolysis of GTP during the formation of the 70S ribosomal complex.</text>
</comment>
<comment type="subcellular location">
    <subcellularLocation>
        <location evidence="7">Cytoplasm</location>
    </subcellularLocation>
</comment>
<dbReference type="PANTHER" id="PTHR43381:SF5">
    <property type="entry name" value="TR-TYPE G DOMAIN-CONTAINING PROTEIN"/>
    <property type="match status" value="1"/>
</dbReference>
<dbReference type="GO" id="GO:0003743">
    <property type="term" value="F:translation initiation factor activity"/>
    <property type="evidence" value="ECO:0007669"/>
    <property type="project" value="UniProtKB-UniRule"/>
</dbReference>
<evidence type="ECO:0000313" key="11">
    <source>
        <dbReference type="Proteomes" id="UP000176952"/>
    </source>
</evidence>
<dbReference type="Proteomes" id="UP000176952">
    <property type="component" value="Unassembled WGS sequence"/>
</dbReference>
<feature type="domain" description="Tr-type G" evidence="9">
    <location>
        <begin position="163"/>
        <end position="338"/>
    </location>
</feature>
<evidence type="ECO:0000259" key="9">
    <source>
        <dbReference type="PROSITE" id="PS51722"/>
    </source>
</evidence>
<dbReference type="EMBL" id="MHKD01000040">
    <property type="protein sequence ID" value="OGY81977.1"/>
    <property type="molecule type" value="Genomic_DNA"/>
</dbReference>
<dbReference type="Pfam" id="PF04760">
    <property type="entry name" value="IF2_N"/>
    <property type="match status" value="1"/>
</dbReference>
<evidence type="ECO:0000256" key="5">
    <source>
        <dbReference type="ARBA" id="ARBA00022917"/>
    </source>
</evidence>
<feature type="region of interest" description="G-domain" evidence="7">
    <location>
        <begin position="166"/>
        <end position="314"/>
    </location>
</feature>
<evidence type="ECO:0000256" key="3">
    <source>
        <dbReference type="ARBA" id="ARBA00022540"/>
    </source>
</evidence>
<dbReference type="NCBIfam" id="TIGR00231">
    <property type="entry name" value="small_GTP"/>
    <property type="match status" value="1"/>
</dbReference>
<dbReference type="SUPFAM" id="SSF50447">
    <property type="entry name" value="Translation proteins"/>
    <property type="match status" value="2"/>
</dbReference>
<dbReference type="CDD" id="cd03702">
    <property type="entry name" value="IF2_mtIF2_II"/>
    <property type="match status" value="1"/>
</dbReference>
<keyword evidence="6 7" id="KW-0342">GTP-binding</keyword>
<evidence type="ECO:0000256" key="6">
    <source>
        <dbReference type="ARBA" id="ARBA00023134"/>
    </source>
</evidence>
<dbReference type="GO" id="GO:0005737">
    <property type="term" value="C:cytoplasm"/>
    <property type="evidence" value="ECO:0007669"/>
    <property type="project" value="UniProtKB-SubCell"/>
</dbReference>
<comment type="caution">
    <text evidence="10">The sequence shown here is derived from an EMBL/GenBank/DDBJ whole genome shotgun (WGS) entry which is preliminary data.</text>
</comment>
<dbReference type="STRING" id="1798542.A3F54_03575"/>
<proteinExistence type="inferred from homology"/>